<proteinExistence type="predicted"/>
<accession>R5A380</accession>
<evidence type="ECO:0000259" key="2">
    <source>
        <dbReference type="PROSITE" id="PS51159"/>
    </source>
</evidence>
<dbReference type="Proteomes" id="UP000013776">
    <property type="component" value="Unassembled WGS sequence"/>
</dbReference>
<dbReference type="InterPro" id="IPR050782">
    <property type="entry name" value="PP1_regulatory_subunit_3"/>
</dbReference>
<dbReference type="GO" id="GO:0000164">
    <property type="term" value="C:protein phosphatase type 1 complex"/>
    <property type="evidence" value="ECO:0007669"/>
    <property type="project" value="TreeGrafter"/>
</dbReference>
<keyword evidence="4" id="KW-1185">Reference proteome</keyword>
<dbReference type="VEuPathDB" id="FungiDB:TAPDE_000426"/>
<dbReference type="eggNOG" id="KOG3986">
    <property type="taxonomic scope" value="Eukaryota"/>
</dbReference>
<dbReference type="EMBL" id="CAHR02000014">
    <property type="protein sequence ID" value="CCX35400.1"/>
    <property type="molecule type" value="Genomic_DNA"/>
</dbReference>
<evidence type="ECO:0000313" key="3">
    <source>
        <dbReference type="EMBL" id="CCX35400.1"/>
    </source>
</evidence>
<feature type="compositionally biased region" description="Basic and acidic residues" evidence="1">
    <location>
        <begin position="75"/>
        <end position="87"/>
    </location>
</feature>
<gene>
    <name evidence="3" type="ORF">TAPDE_000426</name>
</gene>
<dbReference type="PANTHER" id="PTHR12307:SF36">
    <property type="entry name" value="GLYCOGEN-BINDING SUBUNIT 76A"/>
    <property type="match status" value="1"/>
</dbReference>
<reference evidence="3 4" key="1">
    <citation type="journal article" date="2013" name="MBio">
        <title>Genome sequencing of the plant pathogen Taphrina deformans, the causal agent of peach leaf curl.</title>
        <authorList>
            <person name="Cisse O.H."/>
            <person name="Almeida J.M.G.C.F."/>
            <person name="Fonseca A."/>
            <person name="Kumar A.A."/>
            <person name="Salojaervi J."/>
            <person name="Overmyer K."/>
            <person name="Hauser P.M."/>
            <person name="Pagni M."/>
        </authorList>
    </citation>
    <scope>NUCLEOTIDE SEQUENCE [LARGE SCALE GENOMIC DNA]</scope>
    <source>
        <strain evidence="4">PYCC 5710 / ATCC 11124 / CBS 356.35 / IMI 108563 / JCM 9778 / NBRC 8474</strain>
    </source>
</reference>
<sequence>MSATTTARPAVDLFSSRNDIQERSELNVRRTPALRTRSTPAVPRNYVSRSPTDSSASSDTETDRPILQLSKPRGRNLDRDTEQKLHEAVSSIKLTRSMSPAGDKRQSESMNPDIPAVQVISASASGSPEAVLHSRLSHTKSASLQNLEQISPAEISQDASCAIVFEPEDLPMNGRPHRMVRKKSGELVRSSLKLGAKSRRPASMPSTPAYTKTVHFDRKLEHVRHFLHSEKPAAVSANTSPTQNYFNNTEFPFRSPPSRMNDEFELSIELPNFVPEAQQPENDGAIIKVETVYLSTDKRGLMGRVAVRNLAFQKSVAVRYTLDDWRTTSETAAEYTQDVRRKQRDDAFDRFLFHIRIDDFAGVTDKTMHFCVRYHTAGQDYWDSNNGQNFRVEFHKQFSTGRRHSDPPLMAPVRKTSVDDIPMKLEEEIEAQGRAAFKSPRSLIFENIYDDHPTAGFEEPDHEKPLKIKTIGKKTTSGDSFSNRYDFGASLSAAIAAANSSLQGSGDEVTLKNKAEHVEHVNHFNPYFSAKSVRLYESQKRAPGTISPSFPPALDLSGTDTPVSSGEASPVPGLPSRTVAPSDTAQAYQSLLDKYCFVWK</sequence>
<dbReference type="OrthoDB" id="1881at2759"/>
<dbReference type="InterPro" id="IPR005036">
    <property type="entry name" value="CBM21_dom"/>
</dbReference>
<feature type="region of interest" description="Disordered" evidence="1">
    <location>
        <begin position="1"/>
        <end position="111"/>
    </location>
</feature>
<dbReference type="PANTHER" id="PTHR12307">
    <property type="entry name" value="PROTEIN PHOSPHATASE 1 REGULATORY SUBUNIT"/>
    <property type="match status" value="1"/>
</dbReference>
<organism evidence="3 4">
    <name type="scientific">Taphrina deformans (strain PYCC 5710 / ATCC 11124 / CBS 356.35 / IMI 108563 / JCM 9778 / NBRC 8474)</name>
    <name type="common">Peach leaf curl fungus</name>
    <name type="synonym">Lalaria deformans</name>
    <dbReference type="NCBI Taxonomy" id="1097556"/>
    <lineage>
        <taxon>Eukaryota</taxon>
        <taxon>Fungi</taxon>
        <taxon>Dikarya</taxon>
        <taxon>Ascomycota</taxon>
        <taxon>Taphrinomycotina</taxon>
        <taxon>Taphrinomycetes</taxon>
        <taxon>Taphrinales</taxon>
        <taxon>Taphrinaceae</taxon>
        <taxon>Taphrina</taxon>
    </lineage>
</organism>
<dbReference type="GO" id="GO:0008157">
    <property type="term" value="F:protein phosphatase 1 binding"/>
    <property type="evidence" value="ECO:0007669"/>
    <property type="project" value="TreeGrafter"/>
</dbReference>
<dbReference type="PROSITE" id="PS51159">
    <property type="entry name" value="CBM21"/>
    <property type="match status" value="1"/>
</dbReference>
<comment type="caution">
    <text evidence="3">The sequence shown here is derived from an EMBL/GenBank/DDBJ whole genome shotgun (WGS) entry which is preliminary data.</text>
</comment>
<feature type="compositionally biased region" description="Low complexity" evidence="1">
    <location>
        <begin position="48"/>
        <end position="59"/>
    </location>
</feature>
<feature type="compositionally biased region" description="Basic and acidic residues" evidence="1">
    <location>
        <begin position="19"/>
        <end position="28"/>
    </location>
</feature>
<dbReference type="AlphaFoldDB" id="R5A380"/>
<feature type="domain" description="CBM21" evidence="2">
    <location>
        <begin position="279"/>
        <end position="393"/>
    </location>
</feature>
<protein>
    <recommendedName>
        <fullName evidence="2">CBM21 domain-containing protein</fullName>
    </recommendedName>
</protein>
<dbReference type="GO" id="GO:2001069">
    <property type="term" value="F:glycogen binding"/>
    <property type="evidence" value="ECO:0007669"/>
    <property type="project" value="TreeGrafter"/>
</dbReference>
<evidence type="ECO:0000313" key="4">
    <source>
        <dbReference type="Proteomes" id="UP000013776"/>
    </source>
</evidence>
<dbReference type="GO" id="GO:0005979">
    <property type="term" value="P:regulation of glycogen biosynthetic process"/>
    <property type="evidence" value="ECO:0007669"/>
    <property type="project" value="TreeGrafter"/>
</dbReference>
<feature type="region of interest" description="Disordered" evidence="1">
    <location>
        <begin position="542"/>
        <end position="580"/>
    </location>
</feature>
<name>R5A380_TAPDE</name>
<dbReference type="Gene3D" id="2.60.40.2440">
    <property type="entry name" value="Carbohydrate binding type-21 domain"/>
    <property type="match status" value="1"/>
</dbReference>
<feature type="compositionally biased region" description="Polar residues" evidence="1">
    <location>
        <begin position="558"/>
        <end position="567"/>
    </location>
</feature>
<dbReference type="Pfam" id="PF03370">
    <property type="entry name" value="CBM_21"/>
    <property type="match status" value="1"/>
</dbReference>
<evidence type="ECO:0000256" key="1">
    <source>
        <dbReference type="SAM" id="MobiDB-lite"/>
    </source>
</evidence>
<dbReference type="STRING" id="1097556.R5A380"/>
<dbReference type="InterPro" id="IPR038175">
    <property type="entry name" value="CBM21_dom_sf"/>
</dbReference>